<keyword evidence="4" id="KW-0966">Cell projection</keyword>
<dbReference type="GO" id="GO:1902209">
    <property type="term" value="P:negative regulation of bacterial-type flagellum assembly"/>
    <property type="evidence" value="ECO:0007669"/>
    <property type="project" value="InterPro"/>
</dbReference>
<evidence type="ECO:0000313" key="6">
    <source>
        <dbReference type="Proteomes" id="UP000234881"/>
    </source>
</evidence>
<dbReference type="EMBL" id="PKUQ01000001">
    <property type="protein sequence ID" value="PLW78930.1"/>
    <property type="molecule type" value="Genomic_DNA"/>
</dbReference>
<evidence type="ECO:0000313" key="5">
    <source>
        <dbReference type="EMBL" id="PLW78930.1"/>
    </source>
</evidence>
<keyword evidence="2" id="KW-1005">Bacterial flagellum biogenesis</keyword>
<dbReference type="GO" id="GO:0006402">
    <property type="term" value="P:mRNA catabolic process"/>
    <property type="evidence" value="ECO:0007669"/>
    <property type="project" value="InterPro"/>
</dbReference>
<organism evidence="4 6">
    <name type="scientific">Cohaesibacter celericrescens</name>
    <dbReference type="NCBI Taxonomy" id="2067669"/>
    <lineage>
        <taxon>Bacteria</taxon>
        <taxon>Pseudomonadati</taxon>
        <taxon>Pseudomonadota</taxon>
        <taxon>Alphaproteobacteria</taxon>
        <taxon>Hyphomicrobiales</taxon>
        <taxon>Cohaesibacteraceae</taxon>
    </lineage>
</organism>
<dbReference type="AlphaFoldDB" id="A0A2N5XM06"/>
<dbReference type="EMBL" id="PKUQ01000050">
    <property type="protein sequence ID" value="PLW75523.1"/>
    <property type="molecule type" value="Genomic_DNA"/>
</dbReference>
<name>A0A2N5XM06_9HYPH</name>
<gene>
    <name evidence="5" type="ORF">C0081_01445</name>
    <name evidence="4" type="ORF">C0081_19485</name>
</gene>
<comment type="caution">
    <text evidence="4">The sequence shown here is derived from an EMBL/GenBank/DDBJ whole genome shotgun (WGS) entry which is preliminary data.</text>
</comment>
<proteinExistence type="predicted"/>
<keyword evidence="1" id="KW-0678">Repressor</keyword>
<keyword evidence="3" id="KW-0694">RNA-binding</keyword>
<sequence length="151" mass="16873">MKPLQLTFKSGERFYVNGAVIRFPKKTTVELLNNVEFLLESQIMQISETTTPLRQLYFVAQMLLTSPSNTDDAHATFMHFSRSLAQTLKHYRLCAGVQEVVDMVNAGSTYEAMKKIRALYPLEASILDGSALHTTESLVQPQKAAAAANYL</sequence>
<evidence type="ECO:0000313" key="4">
    <source>
        <dbReference type="EMBL" id="PLW75523.1"/>
    </source>
</evidence>
<dbReference type="InterPro" id="IPR009967">
    <property type="entry name" value="Flagellum_FlbT"/>
</dbReference>
<dbReference type="Pfam" id="PF07378">
    <property type="entry name" value="FlbT"/>
    <property type="match status" value="1"/>
</dbReference>
<reference evidence="4 6" key="1">
    <citation type="submission" date="2018-01" db="EMBL/GenBank/DDBJ databases">
        <title>The draft genome sequence of Cohaesibacter sp. H1304.</title>
        <authorList>
            <person name="Wang N.-N."/>
            <person name="Du Z.-J."/>
        </authorList>
    </citation>
    <scope>NUCLEOTIDE SEQUENCE [LARGE SCALE GENOMIC DNA]</scope>
    <source>
        <strain evidence="4 6">H1304</strain>
    </source>
</reference>
<dbReference type="GO" id="GO:0044781">
    <property type="term" value="P:bacterial-type flagellum organization"/>
    <property type="evidence" value="ECO:0007669"/>
    <property type="project" value="UniProtKB-KW"/>
</dbReference>
<evidence type="ECO:0000256" key="3">
    <source>
        <dbReference type="ARBA" id="ARBA00022884"/>
    </source>
</evidence>
<evidence type="ECO:0000256" key="1">
    <source>
        <dbReference type="ARBA" id="ARBA00022491"/>
    </source>
</evidence>
<keyword evidence="4" id="KW-0282">Flagellum</keyword>
<protein>
    <submittedName>
        <fullName evidence="4">Flagellar biosynthesis repressor FlbT</fullName>
    </submittedName>
</protein>
<dbReference type="GO" id="GO:0048027">
    <property type="term" value="F:mRNA 5'-UTR binding"/>
    <property type="evidence" value="ECO:0007669"/>
    <property type="project" value="InterPro"/>
</dbReference>
<evidence type="ECO:0000256" key="2">
    <source>
        <dbReference type="ARBA" id="ARBA00022795"/>
    </source>
</evidence>
<dbReference type="Proteomes" id="UP000234881">
    <property type="component" value="Unassembled WGS sequence"/>
</dbReference>
<dbReference type="RefSeq" id="WP_101532014.1">
    <property type="nucleotide sequence ID" value="NZ_JBFHIU010000027.1"/>
</dbReference>
<accession>A0A2N5XM06</accession>
<keyword evidence="6" id="KW-1185">Reference proteome</keyword>
<dbReference type="OrthoDB" id="7932924at2"/>
<keyword evidence="4" id="KW-0969">Cilium</keyword>
<dbReference type="PIRSF" id="PIRSF009533">
    <property type="entry name" value="FlbT"/>
    <property type="match status" value="1"/>
</dbReference>
<dbReference type="NCBIfam" id="NF001995">
    <property type="entry name" value="PRK00794.1-1"/>
    <property type="match status" value="1"/>
</dbReference>